<gene>
    <name evidence="1" type="ORF">PIB30_051428</name>
</gene>
<dbReference type="Proteomes" id="UP001341840">
    <property type="component" value="Unassembled WGS sequence"/>
</dbReference>
<organism evidence="1 2">
    <name type="scientific">Stylosanthes scabra</name>
    <dbReference type="NCBI Taxonomy" id="79078"/>
    <lineage>
        <taxon>Eukaryota</taxon>
        <taxon>Viridiplantae</taxon>
        <taxon>Streptophyta</taxon>
        <taxon>Embryophyta</taxon>
        <taxon>Tracheophyta</taxon>
        <taxon>Spermatophyta</taxon>
        <taxon>Magnoliopsida</taxon>
        <taxon>eudicotyledons</taxon>
        <taxon>Gunneridae</taxon>
        <taxon>Pentapetalae</taxon>
        <taxon>rosids</taxon>
        <taxon>fabids</taxon>
        <taxon>Fabales</taxon>
        <taxon>Fabaceae</taxon>
        <taxon>Papilionoideae</taxon>
        <taxon>50 kb inversion clade</taxon>
        <taxon>dalbergioids sensu lato</taxon>
        <taxon>Dalbergieae</taxon>
        <taxon>Pterocarpus clade</taxon>
        <taxon>Stylosanthes</taxon>
    </lineage>
</organism>
<sequence>VLHENLSHLAPRPTGEASDADAQAKLRQLLHLTRTHFKETVHPSTVPAPNANTTSGEVNDYATACVDGSGGVGLNPTLCPTKGSENKFLTLRLGSLPVEVLRKALTPAGCLNRLNTLGLRNP</sequence>
<name>A0ABU6YIE6_9FABA</name>
<dbReference type="EMBL" id="JASCZI010242019">
    <property type="protein sequence ID" value="MED6209105.1"/>
    <property type="molecule type" value="Genomic_DNA"/>
</dbReference>
<evidence type="ECO:0000313" key="1">
    <source>
        <dbReference type="EMBL" id="MED6209105.1"/>
    </source>
</evidence>
<keyword evidence="2" id="KW-1185">Reference proteome</keyword>
<protein>
    <submittedName>
        <fullName evidence="1">Uncharacterized protein</fullName>
    </submittedName>
</protein>
<reference evidence="1 2" key="1">
    <citation type="journal article" date="2023" name="Plants (Basel)">
        <title>Bridging the Gap: Combining Genomics and Transcriptomics Approaches to Understand Stylosanthes scabra, an Orphan Legume from the Brazilian Caatinga.</title>
        <authorList>
            <person name="Ferreira-Neto J.R.C."/>
            <person name="da Silva M.D."/>
            <person name="Binneck E."/>
            <person name="de Melo N.F."/>
            <person name="da Silva R.H."/>
            <person name="de Melo A.L.T.M."/>
            <person name="Pandolfi V."/>
            <person name="Bustamante F.O."/>
            <person name="Brasileiro-Vidal A.C."/>
            <person name="Benko-Iseppon A.M."/>
        </authorList>
    </citation>
    <scope>NUCLEOTIDE SEQUENCE [LARGE SCALE GENOMIC DNA]</scope>
    <source>
        <tissue evidence="1">Leaves</tissue>
    </source>
</reference>
<comment type="caution">
    <text evidence="1">The sequence shown here is derived from an EMBL/GenBank/DDBJ whole genome shotgun (WGS) entry which is preliminary data.</text>
</comment>
<accession>A0ABU6YIE6</accession>
<proteinExistence type="predicted"/>
<feature type="non-terminal residue" evidence="1">
    <location>
        <position position="1"/>
    </location>
</feature>
<evidence type="ECO:0000313" key="2">
    <source>
        <dbReference type="Proteomes" id="UP001341840"/>
    </source>
</evidence>